<dbReference type="OrthoDB" id="8595007at2"/>
<gene>
    <name evidence="4" type="ORF">EGT74_26015</name>
</gene>
<proteinExistence type="predicted"/>
<name>A0A3N4PQ23_9BACT</name>
<evidence type="ECO:0000313" key="4">
    <source>
        <dbReference type="EMBL" id="RPE05820.1"/>
    </source>
</evidence>
<dbReference type="RefSeq" id="WP_123849473.1">
    <property type="nucleotide sequence ID" value="NZ_RPDH01000003.1"/>
</dbReference>
<dbReference type="Gene3D" id="2.60.120.1130">
    <property type="match status" value="1"/>
</dbReference>
<feature type="domain" description="Transglutaminase-like" evidence="2">
    <location>
        <begin position="274"/>
        <end position="352"/>
    </location>
</feature>
<evidence type="ECO:0000256" key="1">
    <source>
        <dbReference type="SAM" id="SignalP"/>
    </source>
</evidence>
<dbReference type="Gene3D" id="3.10.620.30">
    <property type="match status" value="1"/>
</dbReference>
<evidence type="ECO:0000259" key="2">
    <source>
        <dbReference type="Pfam" id="PF01841"/>
    </source>
</evidence>
<dbReference type="InterPro" id="IPR024618">
    <property type="entry name" value="DUF3857"/>
</dbReference>
<sequence>MIKRSLCLLLLSATAYAGDPKYPVSAIPADLLKNAHVVTRLEEITVKMHSLKDLRVIEKRVLTILDENGEEHAGFHEFYDKDKDIRDISGVLYDAQGNVVRKLKKSEVTDLSAVGESLMDDSRVKTHDFHHRIYPYTVEYEVETSRSFTAFLPGWLPQPDEGFAVEQSRLSVTVPEDYKLRYRQFNYKGEPVQAVNKGDKTFTWEVRNLAALEPESMTLPIQQRTTAVFTAPSDFSYGSYTGNMNTWNDFGKFILTLNAGRDQLPDKVKAEVHALTDGLKTPEEKIRTLYQYLQKNTRYISIQLGVGGWQTFDAAYVANKGYGDCKALSNYMFSLLKEAGIRSHYTIVRSGDDAPDIIEDFSMNQFNHIILCVPLGKDTTWLECTSQTLPAGYLSDFTCNRAVLLIDETGGKLARTPRYAMQQNQQLRNIKASINPAGDMSGQVQTVYTGLQQDWCHKLVNNLKPEKQLESLKRMFNLPSYDIAKYNYTAKSAAGVVPEMGEVLDITASSYASVSGKRIFVTPNVLNRSGTKLDPEKKRLSPIQLSYPWKDVDTVQLTIPEGYKLESIFQEVKLEEKYGRYSAKATVNGNQITYVRVMEKNDGVFPATEYEKLAKFYNDIYKADRNRIVFVKAE</sequence>
<accession>A0A3N4PQ23</accession>
<comment type="caution">
    <text evidence="4">The sequence shown here is derived from an EMBL/GenBank/DDBJ whole genome shotgun (WGS) entry which is preliminary data.</text>
</comment>
<keyword evidence="1" id="KW-0732">Signal</keyword>
<evidence type="ECO:0000313" key="5">
    <source>
        <dbReference type="Proteomes" id="UP000278351"/>
    </source>
</evidence>
<dbReference type="Gene3D" id="2.60.40.3140">
    <property type="match status" value="1"/>
</dbReference>
<dbReference type="Pfam" id="PF12969">
    <property type="entry name" value="DUF3857"/>
    <property type="match status" value="1"/>
</dbReference>
<reference evidence="4 5" key="1">
    <citation type="submission" date="2018-11" db="EMBL/GenBank/DDBJ databases">
        <title>Chitinophaga lutea sp.nov., isolate from arsenic contaminated soil.</title>
        <authorList>
            <person name="Zong Y."/>
        </authorList>
    </citation>
    <scope>NUCLEOTIDE SEQUENCE [LARGE SCALE GENOMIC DNA]</scope>
    <source>
        <strain evidence="4 5">ZY74</strain>
    </source>
</reference>
<feature type="chain" id="PRO_5018271015" evidence="1">
    <location>
        <begin position="18"/>
        <end position="634"/>
    </location>
</feature>
<feature type="domain" description="DUF3857" evidence="3">
    <location>
        <begin position="59"/>
        <end position="212"/>
    </location>
</feature>
<protein>
    <submittedName>
        <fullName evidence="4">DUF3857 domain-containing protein</fullName>
    </submittedName>
</protein>
<dbReference type="Proteomes" id="UP000278351">
    <property type="component" value="Unassembled WGS sequence"/>
</dbReference>
<feature type="signal peptide" evidence="1">
    <location>
        <begin position="1"/>
        <end position="17"/>
    </location>
</feature>
<dbReference type="AlphaFoldDB" id="A0A3N4PQ23"/>
<dbReference type="InterPro" id="IPR038765">
    <property type="entry name" value="Papain-like_cys_pep_sf"/>
</dbReference>
<dbReference type="InterPro" id="IPR002931">
    <property type="entry name" value="Transglutaminase-like"/>
</dbReference>
<evidence type="ECO:0000259" key="3">
    <source>
        <dbReference type="Pfam" id="PF12969"/>
    </source>
</evidence>
<keyword evidence="5" id="KW-1185">Reference proteome</keyword>
<dbReference type="EMBL" id="RPDH01000003">
    <property type="protein sequence ID" value="RPE05820.1"/>
    <property type="molecule type" value="Genomic_DNA"/>
</dbReference>
<dbReference type="Pfam" id="PF01841">
    <property type="entry name" value="Transglut_core"/>
    <property type="match status" value="1"/>
</dbReference>
<organism evidence="4 5">
    <name type="scientific">Chitinophaga lutea</name>
    <dbReference type="NCBI Taxonomy" id="2488634"/>
    <lineage>
        <taxon>Bacteria</taxon>
        <taxon>Pseudomonadati</taxon>
        <taxon>Bacteroidota</taxon>
        <taxon>Chitinophagia</taxon>
        <taxon>Chitinophagales</taxon>
        <taxon>Chitinophagaceae</taxon>
        <taxon>Chitinophaga</taxon>
    </lineage>
</organism>
<dbReference type="SUPFAM" id="SSF54001">
    <property type="entry name" value="Cysteine proteinases"/>
    <property type="match status" value="1"/>
</dbReference>